<feature type="region of interest" description="Disordered" evidence="1">
    <location>
        <begin position="1"/>
        <end position="23"/>
    </location>
</feature>
<comment type="caution">
    <text evidence="2">The sequence shown here is derived from an EMBL/GenBank/DDBJ whole genome shotgun (WGS) entry which is preliminary data.</text>
</comment>
<dbReference type="Proteomes" id="UP000660454">
    <property type="component" value="Unassembled WGS sequence"/>
</dbReference>
<dbReference type="EMBL" id="BOOF01000001">
    <property type="protein sequence ID" value="GIH59189.1"/>
    <property type="molecule type" value="Genomic_DNA"/>
</dbReference>
<evidence type="ECO:0000256" key="1">
    <source>
        <dbReference type="SAM" id="MobiDB-lite"/>
    </source>
</evidence>
<protein>
    <submittedName>
        <fullName evidence="2">Uncharacterized protein</fullName>
    </submittedName>
</protein>
<gene>
    <name evidence="2" type="ORF">Msi02_00060</name>
</gene>
<sequence>MQQDHDRTAGTSTPDDAAAAAARLEAETAAAVASLRRQAAQLRSTEPHAQAGSSG</sequence>
<keyword evidence="3" id="KW-1185">Reference proteome</keyword>
<evidence type="ECO:0000313" key="2">
    <source>
        <dbReference type="EMBL" id="GIH59189.1"/>
    </source>
</evidence>
<accession>A0ABQ4GCN2</accession>
<reference evidence="2 3" key="1">
    <citation type="submission" date="2021-01" db="EMBL/GenBank/DDBJ databases">
        <title>Whole genome shotgun sequence of Microbispora siamensis NBRC 104113.</title>
        <authorList>
            <person name="Komaki H."/>
            <person name="Tamura T."/>
        </authorList>
    </citation>
    <scope>NUCLEOTIDE SEQUENCE [LARGE SCALE GENOMIC DNA]</scope>
    <source>
        <strain evidence="2 3">NBRC 104113</strain>
    </source>
</reference>
<evidence type="ECO:0000313" key="3">
    <source>
        <dbReference type="Proteomes" id="UP000660454"/>
    </source>
</evidence>
<proteinExistence type="predicted"/>
<organism evidence="2 3">
    <name type="scientific">Microbispora siamensis</name>
    <dbReference type="NCBI Taxonomy" id="564413"/>
    <lineage>
        <taxon>Bacteria</taxon>
        <taxon>Bacillati</taxon>
        <taxon>Actinomycetota</taxon>
        <taxon>Actinomycetes</taxon>
        <taxon>Streptosporangiales</taxon>
        <taxon>Streptosporangiaceae</taxon>
        <taxon>Microbispora</taxon>
    </lineage>
</organism>
<name>A0ABQ4GCN2_9ACTN</name>